<dbReference type="Pfam" id="PF04149">
    <property type="entry name" value="DUF397"/>
    <property type="match status" value="1"/>
</dbReference>
<proteinExistence type="predicted"/>
<keyword evidence="3" id="KW-1185">Reference proteome</keyword>
<dbReference type="EMBL" id="JAAXLS010000004">
    <property type="protein sequence ID" value="NKQ53062.1"/>
    <property type="molecule type" value="Genomic_DNA"/>
</dbReference>
<dbReference type="Proteomes" id="UP000715441">
    <property type="component" value="Unassembled WGS sequence"/>
</dbReference>
<name>A0ABX1J432_9PSEU</name>
<gene>
    <name evidence="2" type="ORF">HFP15_09225</name>
</gene>
<accession>A0ABX1J432</accession>
<dbReference type="RefSeq" id="WP_168513614.1">
    <property type="nucleotide sequence ID" value="NZ_JAAXLS010000004.1"/>
</dbReference>
<dbReference type="InterPro" id="IPR007278">
    <property type="entry name" value="DUF397"/>
</dbReference>
<evidence type="ECO:0000259" key="1">
    <source>
        <dbReference type="Pfam" id="PF04149"/>
    </source>
</evidence>
<reference evidence="2 3" key="1">
    <citation type="submission" date="2020-04" db="EMBL/GenBank/DDBJ databases">
        <title>Novel species.</title>
        <authorList>
            <person name="Teo W.F.A."/>
            <person name="Lipun K."/>
            <person name="Srisuk N."/>
            <person name="Duangmal K."/>
        </authorList>
    </citation>
    <scope>NUCLEOTIDE SEQUENCE [LARGE SCALE GENOMIC DNA]</scope>
    <source>
        <strain evidence="2 3">K13G38</strain>
    </source>
</reference>
<sequence length="63" mass="6637">MAKTESSIGIWRKSSYSGGGNDCVEVALFAQHVGVRDSKNPDSGALSVSVRGWQGLLSIVGRD</sequence>
<comment type="caution">
    <text evidence="2">The sequence shown here is derived from an EMBL/GenBank/DDBJ whole genome shotgun (WGS) entry which is preliminary data.</text>
</comment>
<protein>
    <submittedName>
        <fullName evidence="2">DUF397 domain-containing protein</fullName>
    </submittedName>
</protein>
<organism evidence="2 3">
    <name type="scientific">Amycolatopsis acididurans</name>
    <dbReference type="NCBI Taxonomy" id="2724524"/>
    <lineage>
        <taxon>Bacteria</taxon>
        <taxon>Bacillati</taxon>
        <taxon>Actinomycetota</taxon>
        <taxon>Actinomycetes</taxon>
        <taxon>Pseudonocardiales</taxon>
        <taxon>Pseudonocardiaceae</taxon>
        <taxon>Amycolatopsis</taxon>
    </lineage>
</organism>
<feature type="domain" description="DUF397" evidence="1">
    <location>
        <begin position="11"/>
        <end position="58"/>
    </location>
</feature>
<evidence type="ECO:0000313" key="2">
    <source>
        <dbReference type="EMBL" id="NKQ53062.1"/>
    </source>
</evidence>
<evidence type="ECO:0000313" key="3">
    <source>
        <dbReference type="Proteomes" id="UP000715441"/>
    </source>
</evidence>